<evidence type="ECO:0000313" key="9">
    <source>
        <dbReference type="Proteomes" id="UP001491310"/>
    </source>
</evidence>
<dbReference type="Proteomes" id="UP001491310">
    <property type="component" value="Unassembled WGS sequence"/>
</dbReference>
<keyword evidence="4 7" id="KW-0812">Transmembrane</keyword>
<feature type="transmembrane region" description="Helical" evidence="7">
    <location>
        <begin position="141"/>
        <end position="159"/>
    </location>
</feature>
<dbReference type="PANTHER" id="PTHR12859">
    <property type="entry name" value="PRA1 PROTEIN"/>
    <property type="match status" value="1"/>
</dbReference>
<comment type="subcellular location">
    <subcellularLocation>
        <location evidence="2 7">Membrane</location>
        <topology evidence="2 7">Multi-pass membrane protein</topology>
    </subcellularLocation>
</comment>
<evidence type="ECO:0000256" key="2">
    <source>
        <dbReference type="ARBA" id="ARBA00004141"/>
    </source>
</evidence>
<keyword evidence="6 7" id="KW-0472">Membrane</keyword>
<comment type="function">
    <text evidence="1 7">May be involved in both secretory and endocytic intracellular trafficking in the endosomal/prevacuolar compartments.</text>
</comment>
<evidence type="ECO:0000256" key="4">
    <source>
        <dbReference type="ARBA" id="ARBA00022692"/>
    </source>
</evidence>
<keyword evidence="5 7" id="KW-1133">Transmembrane helix</keyword>
<comment type="similarity">
    <text evidence="3 7">Belongs to the PRA1 family.</text>
</comment>
<feature type="transmembrane region" description="Helical" evidence="7">
    <location>
        <begin position="165"/>
        <end position="184"/>
    </location>
</feature>
<keyword evidence="7" id="KW-0813">Transport</keyword>
<comment type="caution">
    <text evidence="8">The sequence shown here is derived from an EMBL/GenBank/DDBJ whole genome shotgun (WGS) entry which is preliminary data.</text>
</comment>
<reference evidence="8 9" key="1">
    <citation type="journal article" date="2024" name="Nat. Commun.">
        <title>Phylogenomics reveals the evolutionary origins of lichenization in chlorophyte algae.</title>
        <authorList>
            <person name="Puginier C."/>
            <person name="Libourel C."/>
            <person name="Otte J."/>
            <person name="Skaloud P."/>
            <person name="Haon M."/>
            <person name="Grisel S."/>
            <person name="Petersen M."/>
            <person name="Berrin J.G."/>
            <person name="Delaux P.M."/>
            <person name="Dal Grande F."/>
            <person name="Keller J."/>
        </authorList>
    </citation>
    <scope>NUCLEOTIDE SEQUENCE [LARGE SCALE GENOMIC DNA]</scope>
    <source>
        <strain evidence="8 9">SAG 216-7</strain>
    </source>
</reference>
<evidence type="ECO:0000256" key="5">
    <source>
        <dbReference type="ARBA" id="ARBA00022989"/>
    </source>
</evidence>
<accession>A0ABR2Z0H9</accession>
<evidence type="ECO:0000313" key="8">
    <source>
        <dbReference type="EMBL" id="KAK9917724.1"/>
    </source>
</evidence>
<evidence type="ECO:0000256" key="1">
    <source>
        <dbReference type="ARBA" id="ARBA00002501"/>
    </source>
</evidence>
<protein>
    <recommendedName>
        <fullName evidence="7">PRA1 family protein</fullName>
    </recommendedName>
</protein>
<proteinExistence type="inferred from homology"/>
<dbReference type="InterPro" id="IPR004895">
    <property type="entry name" value="Prenylated_rab_accept_PRA1"/>
</dbReference>
<sequence length="217" mass="24135">MDWANVTFEELLSSLQEVDWTMPPRSPKEFFGKFTGLPDQDKVVPRIKCNLYYYRTNYLLLVLLAFCGAFLRNIGALVAIGICALGCLCLNDTFATSLSDRILRLIRRIHPPLAQRLRAQSGGHAGLGAPGKAREVKIVGVKRNLVAFVMLAIGIILLYRTKALLTLAIAVILGDGGVLLHAVFRAPNLKSRMASARQEFRAVWRGYQTDFGHDYTL</sequence>
<organism evidence="8 9">
    <name type="scientific">Coccomyxa subellipsoidea</name>
    <dbReference type="NCBI Taxonomy" id="248742"/>
    <lineage>
        <taxon>Eukaryota</taxon>
        <taxon>Viridiplantae</taxon>
        <taxon>Chlorophyta</taxon>
        <taxon>core chlorophytes</taxon>
        <taxon>Trebouxiophyceae</taxon>
        <taxon>Trebouxiophyceae incertae sedis</taxon>
        <taxon>Coccomyxaceae</taxon>
        <taxon>Coccomyxa</taxon>
    </lineage>
</organism>
<feature type="transmembrane region" description="Helical" evidence="7">
    <location>
        <begin position="77"/>
        <end position="98"/>
    </location>
</feature>
<evidence type="ECO:0000256" key="3">
    <source>
        <dbReference type="ARBA" id="ARBA00006483"/>
    </source>
</evidence>
<dbReference type="EMBL" id="JALJOT010000002">
    <property type="protein sequence ID" value="KAK9917724.1"/>
    <property type="molecule type" value="Genomic_DNA"/>
</dbReference>
<dbReference type="PANTHER" id="PTHR12859:SF0">
    <property type="entry name" value="PRA1 FAMILY PROTEIN"/>
    <property type="match status" value="1"/>
</dbReference>
<gene>
    <name evidence="8" type="ORF">WJX75_007554</name>
</gene>
<keyword evidence="9" id="KW-1185">Reference proteome</keyword>
<dbReference type="Pfam" id="PF03208">
    <property type="entry name" value="PRA1"/>
    <property type="match status" value="1"/>
</dbReference>
<feature type="transmembrane region" description="Helical" evidence="7">
    <location>
        <begin position="52"/>
        <end position="71"/>
    </location>
</feature>
<evidence type="ECO:0000256" key="6">
    <source>
        <dbReference type="ARBA" id="ARBA00023136"/>
    </source>
</evidence>
<evidence type="ECO:0000256" key="7">
    <source>
        <dbReference type="RuleBase" id="RU363107"/>
    </source>
</evidence>
<name>A0ABR2Z0H9_9CHLO</name>